<evidence type="ECO:0000256" key="2">
    <source>
        <dbReference type="ARBA" id="ARBA00023136"/>
    </source>
</evidence>
<keyword evidence="3" id="KW-0812">Transmembrane</keyword>
<dbReference type="Proteomes" id="UP000250235">
    <property type="component" value="Unassembled WGS sequence"/>
</dbReference>
<dbReference type="PANTHER" id="PTHR31234:SF6">
    <property type="entry name" value="LATE EMBRYOGENESIS ABUNDANT PROTEIN LEA-2 SUBGROUP DOMAIN-CONTAINING PROTEIN"/>
    <property type="match status" value="1"/>
</dbReference>
<dbReference type="GO" id="GO:0098542">
    <property type="term" value="P:defense response to other organism"/>
    <property type="evidence" value="ECO:0007669"/>
    <property type="project" value="InterPro"/>
</dbReference>
<feature type="transmembrane region" description="Helical" evidence="3">
    <location>
        <begin position="62"/>
        <end position="86"/>
    </location>
</feature>
<protein>
    <recommendedName>
        <fullName evidence="6">Late embryogenesis abundant protein LEA-2 subgroup domain-containing protein</fullName>
    </recommendedName>
</protein>
<reference evidence="4 5" key="1">
    <citation type="journal article" date="2015" name="Proc. Natl. Acad. Sci. U.S.A.">
        <title>The resurrection genome of Boea hygrometrica: A blueprint for survival of dehydration.</title>
        <authorList>
            <person name="Xiao L."/>
            <person name="Yang G."/>
            <person name="Zhang L."/>
            <person name="Yang X."/>
            <person name="Zhao S."/>
            <person name="Ji Z."/>
            <person name="Zhou Q."/>
            <person name="Hu M."/>
            <person name="Wang Y."/>
            <person name="Chen M."/>
            <person name="Xu Y."/>
            <person name="Jin H."/>
            <person name="Xiao X."/>
            <person name="Hu G."/>
            <person name="Bao F."/>
            <person name="Hu Y."/>
            <person name="Wan P."/>
            <person name="Li L."/>
            <person name="Deng X."/>
            <person name="Kuang T."/>
            <person name="Xiang C."/>
            <person name="Zhu J.K."/>
            <person name="Oliver M.J."/>
            <person name="He Y."/>
        </authorList>
    </citation>
    <scope>NUCLEOTIDE SEQUENCE [LARGE SCALE GENOMIC DNA]</scope>
    <source>
        <strain evidence="5">cv. XS01</strain>
    </source>
</reference>
<evidence type="ECO:0008006" key="6">
    <source>
        <dbReference type="Google" id="ProtNLM"/>
    </source>
</evidence>
<dbReference type="EMBL" id="KQ991566">
    <property type="protein sequence ID" value="KZV51854.1"/>
    <property type="molecule type" value="Genomic_DNA"/>
</dbReference>
<gene>
    <name evidence="4" type="ORF">F511_06897</name>
</gene>
<accession>A0A2Z7D4D1</accession>
<dbReference type="InterPro" id="IPR044839">
    <property type="entry name" value="NDR1-like"/>
</dbReference>
<dbReference type="AlphaFoldDB" id="A0A2Z7D4D1"/>
<dbReference type="SUPFAM" id="SSF117070">
    <property type="entry name" value="LEA14-like"/>
    <property type="match status" value="1"/>
</dbReference>
<keyword evidence="2 3" id="KW-0472">Membrane</keyword>
<evidence type="ECO:0000313" key="5">
    <source>
        <dbReference type="Proteomes" id="UP000250235"/>
    </source>
</evidence>
<evidence type="ECO:0000256" key="1">
    <source>
        <dbReference type="ARBA" id="ARBA00004370"/>
    </source>
</evidence>
<name>A0A2Z7D4D1_9LAMI</name>
<evidence type="ECO:0000256" key="3">
    <source>
        <dbReference type="SAM" id="Phobius"/>
    </source>
</evidence>
<dbReference type="OrthoDB" id="777167at2759"/>
<evidence type="ECO:0000313" key="4">
    <source>
        <dbReference type="EMBL" id="KZV51854.1"/>
    </source>
</evidence>
<organism evidence="4 5">
    <name type="scientific">Dorcoceras hygrometricum</name>
    <dbReference type="NCBI Taxonomy" id="472368"/>
    <lineage>
        <taxon>Eukaryota</taxon>
        <taxon>Viridiplantae</taxon>
        <taxon>Streptophyta</taxon>
        <taxon>Embryophyta</taxon>
        <taxon>Tracheophyta</taxon>
        <taxon>Spermatophyta</taxon>
        <taxon>Magnoliopsida</taxon>
        <taxon>eudicotyledons</taxon>
        <taxon>Gunneridae</taxon>
        <taxon>Pentapetalae</taxon>
        <taxon>asterids</taxon>
        <taxon>lamiids</taxon>
        <taxon>Lamiales</taxon>
        <taxon>Gesneriaceae</taxon>
        <taxon>Didymocarpoideae</taxon>
        <taxon>Trichosporeae</taxon>
        <taxon>Loxocarpinae</taxon>
        <taxon>Dorcoceras</taxon>
    </lineage>
</organism>
<keyword evidence="3" id="KW-1133">Transmembrane helix</keyword>
<dbReference type="PANTHER" id="PTHR31234">
    <property type="entry name" value="LATE EMBRYOGENESIS ABUNDANT (LEA) HYDROXYPROLINE-RICH GLYCOPROTEIN FAMILY"/>
    <property type="match status" value="1"/>
</dbReference>
<sequence>MAERVHPSTNPKAVVAPIAKPPSARPRLPNPTLHPYRPYPTSRSRRKVHCFSCRRCSCLTCFWSFILLFIICLLAAAAAAAFYMLYQPKYSLVSINSLKISYFNLNTTTSDDTTLLTTKLNLTLSVKNPNKKITFHYGPNSISVLSDSLKLANGSFEEFTNLPEKISTLRTTMGPYSQVMDTDSVNSLNSNLKTKNGLPLIIVMDTSVDARIEKLKMKGIAIGVNCDGIHAALPKAKTAIPTTANSSKAKCKIHLRIKILKWTFKL</sequence>
<keyword evidence="5" id="KW-1185">Reference proteome</keyword>
<comment type="subcellular location">
    <subcellularLocation>
        <location evidence="1">Membrane</location>
    </subcellularLocation>
</comment>
<dbReference type="GO" id="GO:0005886">
    <property type="term" value="C:plasma membrane"/>
    <property type="evidence" value="ECO:0007669"/>
    <property type="project" value="TreeGrafter"/>
</dbReference>
<proteinExistence type="predicted"/>